<evidence type="ECO:0000313" key="1">
    <source>
        <dbReference type="EMBL" id="XAG86496.1"/>
    </source>
</evidence>
<gene>
    <name evidence="1" type="ORF">MRM63_15410</name>
</gene>
<name>A0AAU6VJA7_UNCXX</name>
<proteinExistence type="predicted"/>
<dbReference type="EMBL" id="CP095351">
    <property type="protein sequence ID" value="XAG86496.1"/>
    <property type="molecule type" value="Genomic_DNA"/>
</dbReference>
<protein>
    <submittedName>
        <fullName evidence="1">Uncharacterized protein</fullName>
    </submittedName>
</protein>
<dbReference type="AlphaFoldDB" id="A0AAU6VJA7"/>
<sequence length="52" mass="5830">MTTLPLNQAYRADFEQVVGLLKAAQERGLSEQESQLLNQKIAACRAHERSQS</sequence>
<reference evidence="1" key="1">
    <citation type="submission" date="2022-03" db="EMBL/GenBank/DDBJ databases">
        <title>Sea Food Isolates.</title>
        <authorList>
            <person name="Li c."/>
        </authorList>
    </citation>
    <scope>NUCLEOTIDE SEQUENCE</scope>
    <source>
        <strain evidence="1">19MO03SA05</strain>
    </source>
</reference>
<organism evidence="1">
    <name type="scientific">bacterium 19MO03SA05</name>
    <dbReference type="NCBI Taxonomy" id="2920620"/>
    <lineage>
        <taxon>Bacteria</taxon>
    </lineage>
</organism>
<accession>A0AAU6VJA7</accession>